<evidence type="ECO:0000313" key="6">
    <source>
        <dbReference type="Proteomes" id="UP001501645"/>
    </source>
</evidence>
<dbReference type="Pfam" id="PF05495">
    <property type="entry name" value="zf-CHY"/>
    <property type="match status" value="1"/>
</dbReference>
<keyword evidence="1" id="KW-0479">Metal-binding</keyword>
<gene>
    <name evidence="5" type="ORF">GCM10023351_02550</name>
</gene>
<protein>
    <submittedName>
        <fullName evidence="5">CHY zinc finger protein</fullName>
    </submittedName>
</protein>
<feature type="domain" description="CHY-type" evidence="4">
    <location>
        <begin position="14"/>
        <end position="94"/>
    </location>
</feature>
<evidence type="ECO:0000313" key="5">
    <source>
        <dbReference type="EMBL" id="GAA4763435.1"/>
    </source>
</evidence>
<dbReference type="RefSeq" id="WP_345435136.1">
    <property type="nucleotide sequence ID" value="NZ_BAABKO010000001.1"/>
</dbReference>
<evidence type="ECO:0000256" key="1">
    <source>
        <dbReference type="ARBA" id="ARBA00022723"/>
    </source>
</evidence>
<dbReference type="EMBL" id="BAABKO010000001">
    <property type="protein sequence ID" value="GAA4763435.1"/>
    <property type="molecule type" value="Genomic_DNA"/>
</dbReference>
<reference evidence="6" key="1">
    <citation type="journal article" date="2019" name="Int. J. Syst. Evol. Microbiol.">
        <title>The Global Catalogue of Microorganisms (GCM) 10K type strain sequencing project: providing services to taxonomists for standard genome sequencing and annotation.</title>
        <authorList>
            <consortium name="The Broad Institute Genomics Platform"/>
            <consortium name="The Broad Institute Genome Sequencing Center for Infectious Disease"/>
            <person name="Wu L."/>
            <person name="Ma J."/>
        </authorList>
    </citation>
    <scope>NUCLEOTIDE SEQUENCE [LARGE SCALE GENOMIC DNA]</scope>
    <source>
        <strain evidence="6">JCM 18537</strain>
    </source>
</reference>
<keyword evidence="6" id="KW-1185">Reference proteome</keyword>
<organism evidence="5 6">
    <name type="scientific">Microbacterium gilvum</name>
    <dbReference type="NCBI Taxonomy" id="1336204"/>
    <lineage>
        <taxon>Bacteria</taxon>
        <taxon>Bacillati</taxon>
        <taxon>Actinomycetota</taxon>
        <taxon>Actinomycetes</taxon>
        <taxon>Micrococcales</taxon>
        <taxon>Microbacteriaceae</taxon>
        <taxon>Microbacterium</taxon>
    </lineage>
</organism>
<dbReference type="InterPro" id="IPR037274">
    <property type="entry name" value="Znf_CHY_sf"/>
</dbReference>
<dbReference type="Proteomes" id="UP001501645">
    <property type="component" value="Unassembled WGS sequence"/>
</dbReference>
<evidence type="ECO:0000256" key="2">
    <source>
        <dbReference type="ARBA" id="ARBA00022771"/>
    </source>
</evidence>
<accession>A0ABP8ZQQ7</accession>
<comment type="caution">
    <text evidence="5">The sequence shown here is derived from an EMBL/GenBank/DDBJ whole genome shotgun (WGS) entry which is preliminary data.</text>
</comment>
<dbReference type="SUPFAM" id="SSF161219">
    <property type="entry name" value="CHY zinc finger-like"/>
    <property type="match status" value="1"/>
</dbReference>
<evidence type="ECO:0000256" key="3">
    <source>
        <dbReference type="ARBA" id="ARBA00022833"/>
    </source>
</evidence>
<dbReference type="InterPro" id="IPR016694">
    <property type="entry name" value="UCP017292"/>
</dbReference>
<dbReference type="PROSITE" id="PS51266">
    <property type="entry name" value="ZF_CHY"/>
    <property type="match status" value="1"/>
</dbReference>
<name>A0ABP8ZQQ7_9MICO</name>
<dbReference type="InterPro" id="IPR008913">
    <property type="entry name" value="Znf_CHY"/>
</dbReference>
<keyword evidence="2" id="KW-0863">Zinc-finger</keyword>
<keyword evidence="3" id="KW-0862">Zinc</keyword>
<proteinExistence type="predicted"/>
<dbReference type="PIRSF" id="PIRSF017292">
    <property type="entry name" value="UCP017292_Znf_CHY"/>
    <property type="match status" value="1"/>
</dbReference>
<sequence length="109" mass="11473">MTRVVGGRVVHGAVIDGETRCAHYAGPDDVLAILFACCRRWYPCHACHDADASHGARVWAAGDGAEHALLCGRCGATSSIADYRASGACGACGGAFNEGCRRHHHLYFA</sequence>
<evidence type="ECO:0000259" key="4">
    <source>
        <dbReference type="PROSITE" id="PS51266"/>
    </source>
</evidence>